<reference evidence="2" key="1">
    <citation type="journal article" date="2014" name="Genome Announc.">
        <title>Draft Genome Sequences of Marine Flavobacterium Nonlabens Strains NR17, NR24, NR27, NR32, NR33, and Ara13.</title>
        <authorList>
            <person name="Nakanishi M."/>
            <person name="Meirelles P."/>
            <person name="Suzuki R."/>
            <person name="Takatani N."/>
            <person name="Mino S."/>
            <person name="Suda W."/>
            <person name="Oshima K."/>
            <person name="Hattori M."/>
            <person name="Ohkuma M."/>
            <person name="Hosokawa M."/>
            <person name="Miyashita K."/>
            <person name="Thompson F.L."/>
            <person name="Niwa A."/>
            <person name="Sawabe T."/>
            <person name="Sawabe T."/>
        </authorList>
    </citation>
    <scope>NUCLEOTIDE SEQUENCE [LARGE SCALE GENOMIC DNA]</scope>
    <source>
        <strain evidence="2">JCM 19294</strain>
    </source>
</reference>
<name>A0A090Q6Z2_9FLAO</name>
<evidence type="ECO:0000313" key="3">
    <source>
        <dbReference type="Proteomes" id="UP000029221"/>
    </source>
</evidence>
<proteinExistence type="predicted"/>
<keyword evidence="3" id="KW-1185">Reference proteome</keyword>
<protein>
    <submittedName>
        <fullName evidence="2">Uncharacterized protein</fullName>
    </submittedName>
</protein>
<evidence type="ECO:0000256" key="1">
    <source>
        <dbReference type="SAM" id="MobiDB-lite"/>
    </source>
</evidence>
<accession>A0A090Q6Z2</accession>
<gene>
    <name evidence="2" type="ORF">JCM19294_19</name>
</gene>
<feature type="region of interest" description="Disordered" evidence="1">
    <location>
        <begin position="114"/>
        <end position="137"/>
    </location>
</feature>
<sequence length="137" mass="15316">MAKIYILLFTLSFIPNRAEYCTCAPLPHWNKATPKEYEYVEDVIIADVIIDENEIGYKIIVCEVFKGDLKTSQILNGINIGTCGPYVDKDGEWVLFGANTTYFKVNDCGLSSNIAEPREPLPPPPPPNSGIDYDKLI</sequence>
<dbReference type="Proteomes" id="UP000029221">
    <property type="component" value="Unassembled WGS sequence"/>
</dbReference>
<dbReference type="AlphaFoldDB" id="A0A090Q6Z2"/>
<dbReference type="RefSeq" id="WP_042279140.1">
    <property type="nucleotide sequence ID" value="NZ_BBML01000006.1"/>
</dbReference>
<organism evidence="2 3">
    <name type="scientific">Nonlabens tegetincola</name>
    <dbReference type="NCBI Taxonomy" id="323273"/>
    <lineage>
        <taxon>Bacteria</taxon>
        <taxon>Pseudomonadati</taxon>
        <taxon>Bacteroidota</taxon>
        <taxon>Flavobacteriia</taxon>
        <taxon>Flavobacteriales</taxon>
        <taxon>Flavobacteriaceae</taxon>
        <taxon>Nonlabens</taxon>
    </lineage>
</organism>
<evidence type="ECO:0000313" key="2">
    <source>
        <dbReference type="EMBL" id="GAK97483.1"/>
    </source>
</evidence>
<dbReference type="EMBL" id="BBML01000006">
    <property type="protein sequence ID" value="GAK97483.1"/>
    <property type="molecule type" value="Genomic_DNA"/>
</dbReference>
<comment type="caution">
    <text evidence="2">The sequence shown here is derived from an EMBL/GenBank/DDBJ whole genome shotgun (WGS) entry which is preliminary data.</text>
</comment>